<keyword evidence="5 7" id="KW-0472">Membrane</keyword>
<dbReference type="EMBL" id="CAACVI010000012">
    <property type="protein sequence ID" value="VEN73577.1"/>
    <property type="molecule type" value="Genomic_DNA"/>
</dbReference>
<dbReference type="NCBIfam" id="TIGR01145">
    <property type="entry name" value="ATP_synt_delta"/>
    <property type="match status" value="1"/>
</dbReference>
<comment type="similarity">
    <text evidence="7">Belongs to the ATPase delta chain family.</text>
</comment>
<dbReference type="AlphaFoldDB" id="A0A484HK13"/>
<gene>
    <name evidence="7 8" type="primary">atpH</name>
    <name evidence="8" type="ORF">EPICR_20040</name>
</gene>
<proteinExistence type="inferred from homology"/>
<keyword evidence="3 7" id="KW-0375">Hydrogen ion transport</keyword>
<comment type="subcellular location">
    <subcellularLocation>
        <location evidence="7">Cell membrane</location>
        <topology evidence="7">Peripheral membrane protein</topology>
    </subcellularLocation>
    <subcellularLocation>
        <location evidence="1">Membrane</location>
    </subcellularLocation>
</comment>
<dbReference type="HAMAP" id="MF_01416">
    <property type="entry name" value="ATP_synth_delta_bact"/>
    <property type="match status" value="1"/>
</dbReference>
<protein>
    <recommendedName>
        <fullName evidence="7">ATP synthase subunit delta</fullName>
    </recommendedName>
    <alternativeName>
        <fullName evidence="7">ATP synthase F(1) sector subunit delta</fullName>
    </alternativeName>
    <alternativeName>
        <fullName evidence="7">F-type ATPase subunit delta</fullName>
        <shortName evidence="7">F-ATPase subunit delta</shortName>
    </alternativeName>
</protein>
<organism evidence="8">
    <name type="scientific">uncultured Desulfobacteraceae bacterium</name>
    <dbReference type="NCBI Taxonomy" id="218296"/>
    <lineage>
        <taxon>Bacteria</taxon>
        <taxon>Pseudomonadati</taxon>
        <taxon>Thermodesulfobacteriota</taxon>
        <taxon>Desulfobacteria</taxon>
        <taxon>Desulfobacterales</taxon>
        <taxon>Desulfobacteraceae</taxon>
        <taxon>environmental samples</taxon>
    </lineage>
</organism>
<evidence type="ECO:0000256" key="3">
    <source>
        <dbReference type="ARBA" id="ARBA00022781"/>
    </source>
</evidence>
<dbReference type="InterPro" id="IPR026015">
    <property type="entry name" value="ATP_synth_OSCP/delta_N_sf"/>
</dbReference>
<evidence type="ECO:0000313" key="8">
    <source>
        <dbReference type="EMBL" id="VEN73577.1"/>
    </source>
</evidence>
<dbReference type="InterPro" id="IPR000711">
    <property type="entry name" value="ATPase_OSCP/dsu"/>
</dbReference>
<evidence type="ECO:0000256" key="6">
    <source>
        <dbReference type="ARBA" id="ARBA00023310"/>
    </source>
</evidence>
<keyword evidence="6 7" id="KW-0066">ATP synthesis</keyword>
<dbReference type="PRINTS" id="PR00125">
    <property type="entry name" value="ATPASEDELTA"/>
</dbReference>
<dbReference type="Pfam" id="PF00213">
    <property type="entry name" value="OSCP"/>
    <property type="match status" value="1"/>
</dbReference>
<name>A0A484HK13_9BACT</name>
<dbReference type="GO" id="GO:0045259">
    <property type="term" value="C:proton-transporting ATP synthase complex"/>
    <property type="evidence" value="ECO:0007669"/>
    <property type="project" value="UniProtKB-KW"/>
</dbReference>
<keyword evidence="7" id="KW-1003">Cell membrane</keyword>
<evidence type="ECO:0000256" key="4">
    <source>
        <dbReference type="ARBA" id="ARBA00023065"/>
    </source>
</evidence>
<comment type="function">
    <text evidence="7">This protein is part of the stalk that links CF(0) to CF(1). It either transmits conformational changes from CF(0) to CF(1) or is implicated in proton conduction.</text>
</comment>
<comment type="function">
    <text evidence="7">F(1)F(0) ATP synthase produces ATP from ADP in the presence of a proton or sodium gradient. F-type ATPases consist of two structural domains, F(1) containing the extramembraneous catalytic core and F(0) containing the membrane proton channel, linked together by a central stalk and a peripheral stalk. During catalysis, ATP synthesis in the catalytic domain of F(1) is coupled via a rotary mechanism of the central stalk subunits to proton translocation.</text>
</comment>
<evidence type="ECO:0000256" key="1">
    <source>
        <dbReference type="ARBA" id="ARBA00004370"/>
    </source>
</evidence>
<evidence type="ECO:0000256" key="2">
    <source>
        <dbReference type="ARBA" id="ARBA00022448"/>
    </source>
</evidence>
<dbReference type="Gene3D" id="1.10.520.20">
    <property type="entry name" value="N-terminal domain of the delta subunit of the F1F0-ATP synthase"/>
    <property type="match status" value="1"/>
</dbReference>
<reference evidence="8" key="1">
    <citation type="submission" date="2019-01" db="EMBL/GenBank/DDBJ databases">
        <authorList>
            <consortium name="Genoscope - CEA"/>
            <person name="William W."/>
        </authorList>
    </citation>
    <scope>NUCLEOTIDE SEQUENCE</scope>
    <source>
        <strain evidence="8">CR-1</strain>
    </source>
</reference>
<dbReference type="GO" id="GO:0046933">
    <property type="term" value="F:proton-transporting ATP synthase activity, rotational mechanism"/>
    <property type="evidence" value="ECO:0007669"/>
    <property type="project" value="UniProtKB-UniRule"/>
</dbReference>
<sequence length="183" mass="20010">MKNLAISRRYAKALLLIGKEDGQAEAYRKELDGIAGLVSANKDLEQIIVNPLHDPASRKKILMAIMEKMNASATLKAFLLLLYDKGRFGFLGSVNDVYKRLADELKGVARASLVSAAKLSSEAVEKIRETLSKRTGKDVDLDVGEDPDLIGGVVTRIGDLVLDGSIKTQLLNMRESLKRGERA</sequence>
<evidence type="ECO:0000256" key="7">
    <source>
        <dbReference type="HAMAP-Rule" id="MF_01416"/>
    </source>
</evidence>
<dbReference type="PANTHER" id="PTHR11910">
    <property type="entry name" value="ATP SYNTHASE DELTA CHAIN"/>
    <property type="match status" value="1"/>
</dbReference>
<accession>A0A484HK13</accession>
<keyword evidence="4 7" id="KW-0406">Ion transport</keyword>
<dbReference type="SUPFAM" id="SSF47928">
    <property type="entry name" value="N-terminal domain of the delta subunit of the F1F0-ATP synthase"/>
    <property type="match status" value="1"/>
</dbReference>
<keyword evidence="2 7" id="KW-0813">Transport</keyword>
<evidence type="ECO:0000256" key="5">
    <source>
        <dbReference type="ARBA" id="ARBA00023136"/>
    </source>
</evidence>
<dbReference type="GO" id="GO:0005886">
    <property type="term" value="C:plasma membrane"/>
    <property type="evidence" value="ECO:0007669"/>
    <property type="project" value="UniProtKB-SubCell"/>
</dbReference>
<keyword evidence="7" id="KW-0139">CF(1)</keyword>